<dbReference type="SMART" id="SM00355">
    <property type="entry name" value="ZnF_C2H2"/>
    <property type="match status" value="27"/>
</dbReference>
<dbReference type="InterPro" id="IPR000210">
    <property type="entry name" value="BTB/POZ_dom"/>
</dbReference>
<feature type="domain" description="C2H2-type" evidence="8">
    <location>
        <begin position="828"/>
        <end position="851"/>
    </location>
</feature>
<feature type="domain" description="C2H2-type" evidence="8">
    <location>
        <begin position="1570"/>
        <end position="1598"/>
    </location>
</feature>
<dbReference type="Proteomes" id="UP000507470">
    <property type="component" value="Unassembled WGS sequence"/>
</dbReference>
<feature type="domain" description="C2H2-type" evidence="8">
    <location>
        <begin position="1171"/>
        <end position="1194"/>
    </location>
</feature>
<feature type="domain" description="C2H2-type" evidence="8">
    <location>
        <begin position="2024"/>
        <end position="2051"/>
    </location>
</feature>
<evidence type="ECO:0008006" key="11">
    <source>
        <dbReference type="Google" id="ProtNLM"/>
    </source>
</evidence>
<proteinExistence type="predicted"/>
<feature type="domain" description="C2H2-type" evidence="8">
    <location>
        <begin position="1930"/>
        <end position="1958"/>
    </location>
</feature>
<feature type="domain" description="C2H2-type" evidence="8">
    <location>
        <begin position="1639"/>
        <end position="1667"/>
    </location>
</feature>
<evidence type="ECO:0000256" key="6">
    <source>
        <dbReference type="SAM" id="MobiDB-lite"/>
    </source>
</evidence>
<evidence type="ECO:0000256" key="5">
    <source>
        <dbReference type="PROSITE-ProRule" id="PRU00042"/>
    </source>
</evidence>
<evidence type="ECO:0000256" key="4">
    <source>
        <dbReference type="ARBA" id="ARBA00022833"/>
    </source>
</evidence>
<dbReference type="CDD" id="cd18186">
    <property type="entry name" value="BTB_POZ_ZBTB_KLHL-like"/>
    <property type="match status" value="1"/>
</dbReference>
<dbReference type="PANTHER" id="PTHR24379">
    <property type="entry name" value="KRAB AND ZINC FINGER DOMAIN-CONTAINING"/>
    <property type="match status" value="1"/>
</dbReference>
<dbReference type="SUPFAM" id="SSF54695">
    <property type="entry name" value="POZ domain"/>
    <property type="match status" value="1"/>
</dbReference>
<evidence type="ECO:0000256" key="1">
    <source>
        <dbReference type="ARBA" id="ARBA00022723"/>
    </source>
</evidence>
<accession>A0A6J8AKT0</accession>
<sequence length="2167" mass="251525">MINCDHLSPLGDYLYQLYKSQSLCDLSIITKTGTTVLAHKLVVAAFSGAVRTEVEKWKDLTQMSIVVDCEVAVLMEFLDYMYTGNLHLCEELFPLLQNVSHGLQIPSLQKYLEEYQPILTRPSNGDGAQEGEVTGKQKENEGPISEKSDQTGIAESNGVREITVITKKEKGTISDMSEQTGIDESNEGRDITDFTKGVKLNFSDMSDQTSIEESNEVREITVITKEEKRTISDISEHTSIDRSNEVREITVITKKEKGTISDISKHTSIDESNEVREITVITREEKGIISDFSEQTSIDQSNEVREITMRKHCVNGDCISVSGKVKNGRNLEMNKSIDSQSFEMCHNLEVEDDETSADVDESVGLWEDEIEVIPDSSCTSNKLKQGKLDSLIKESYVLLERIDSLVENRDFDKTLRKTDQNNTHDTSGQAVKGSSILVKDGRNKYIFDAEHLTEVKRNRQKRYTLDAENLTNRKKKSIRYDRCRLLMNYSQSTFGRMKPTMKKFKKNNLAELLVCKLKKLYTKQNKDILVQKIGYSCKICKVWDKNKSRIKLHINLKHRNIQPRKRKSTSKKRRKCKSKKRNKLNLEERKNKMEKIEQKIQNFECFRCDKSYLGIRGLATHLIEKHKLKSDRVQKLTGYPKYFKYKKFSNQKCKECNIDFDSLSDFRAHCRSVHKKKRLDPDIACTYENCSEKFLLESELIKHIVEFHDVHEIKSVERMTLRRGDLSRQNQKPDQLMDTSAFSVEDVLKKNKERTANECEKFSKASESQISSCQKKNFNNVSLPSEKDRCKECPKSSICRHKLIDKEVKHQKMPTGYSRKVHVIKQTMTCMDCERSFTNLRNLSNHLQNIHKYTFEQAREVTGYPSFVRIIGQTKKLSKCKKFHRHRGNFKELQMTKDTSDKESNANEKFPKATESQISSYQQKKINNVLLPSEKDRCIECPKSSICRHKLIEKEVKHQKMSTGYPRKVDVIKQTMTCMDCERNFTNLRNLSNHLQSIHRYTFEQAREATGYPSFVRIMTKDTSDKESAANARENFTKAIESQSSSYQKKKIKYKVLLPSKKYTCDRCPKSCASLHFKKKHGKLQLRQQSISSRIKKHVNMRSSMFSRESCLHKVQVEFNEKNRTCDKCKKTFSSVRKLFRHLKDTKCHADYQLLKQTGSTHKVDVRKQTRTCVDCKRSFTTLRYLANHLQCIHKYTFEQAREATGYPSHIKIIGQTKKVPNCQKCSEVFPTMKDLKAHTVAVHGIPCKFCDAKFLRPVSLKRHGFRKHREHIKEFQMITYTSDKERTPNEACEGENFSKASMDSESRSSSYQKKTIKYNVFLPSKKYTCNRCPKSSVCRNKLIHKIHREIRHKKILVSKLFTSQLILKKNMCQRHSFIKPEKSVPNDDLYLTSKSEKEDIEKISEPKVAVVKEMSADVARSTQEPKVVVVKEMSADVTGLTQEPKVVVVKEMSADVAGLTQEPKVVPVVVKEMSADVTGFTQEPKVVVVKEMSADVAGLTHYFKDKNNFIEPSSCSRSNMSDQLTLLENSALIIRQNSALDTINDDFSRSLNNSSIINEKQKKCKRNQFTCLKCGLSFPYYSMASLHLKKKHERHQLRQRFIFSRIKKHVRLRTVLFSRDPLLGTNTFNLISDEKRPTKCDICDQTFSCNDTLTHHLTYYHTKQARRTSSNLGKQRISCVHCNTSLKYPRTYAGHLQIVHHYTAEQAREVTGYPSFIKKVVYTKKPTKCQKCFVIFPTLKEYKAHEVLVHGIPCKFCGEKFSQSSTLKRHWIKEHPENVHDLDEMKAISLTRTADEEENRREAEKIFECDNCNFTTRKLNLLSSHIIETHPEVKHCCSACGYFYRSQYDVELHMDECKGKSKKYQEKCSVCNEMFYETSSIQIHQFKVHGIQHPNVKEYKCDFDGCNTTTYTLENFDNHKKMHTREKKFSCDECQYTSALYSHLLRHVRSVHRRLKPHLCEGCGKSFSSNESLMLHISRFHTRDTYKFQCEYCPFQSITKCNLQNHLWNQHKVRMVDDDRQYFQCDQCTYQTPHRTNFVNHTNSHNNVRNYICDQCDARFVSSAVLVAHQKYKHSTKDQDKICSQCGYRAKTTSSLNMHIRVQHQLKGIKPYKCDYCDFRSATGGNCRKHIMGKHKGLPVHYTCDKEYLEKAKNARKAGNTNQLFE</sequence>
<dbReference type="PROSITE" id="PS00028">
    <property type="entry name" value="ZINC_FINGER_C2H2_1"/>
    <property type="match status" value="14"/>
</dbReference>
<organism evidence="9 10">
    <name type="scientific">Mytilus coruscus</name>
    <name type="common">Sea mussel</name>
    <dbReference type="NCBI Taxonomy" id="42192"/>
    <lineage>
        <taxon>Eukaryota</taxon>
        <taxon>Metazoa</taxon>
        <taxon>Spiralia</taxon>
        <taxon>Lophotrochozoa</taxon>
        <taxon>Mollusca</taxon>
        <taxon>Bivalvia</taxon>
        <taxon>Autobranchia</taxon>
        <taxon>Pteriomorphia</taxon>
        <taxon>Mytilida</taxon>
        <taxon>Mytiloidea</taxon>
        <taxon>Mytilidae</taxon>
        <taxon>Mytilinae</taxon>
        <taxon>Mytilus</taxon>
    </lineage>
</organism>
<feature type="region of interest" description="Disordered" evidence="6">
    <location>
        <begin position="560"/>
        <end position="587"/>
    </location>
</feature>
<feature type="domain" description="C2H2-type" evidence="8">
    <location>
        <begin position="1124"/>
        <end position="1154"/>
    </location>
</feature>
<feature type="domain" description="C2H2-type" evidence="8">
    <location>
        <begin position="1900"/>
        <end position="1929"/>
    </location>
</feature>
<protein>
    <recommendedName>
        <fullName evidence="11">KRAB</fullName>
    </recommendedName>
</protein>
<dbReference type="Pfam" id="PF00096">
    <property type="entry name" value="zf-C2H2"/>
    <property type="match status" value="3"/>
</dbReference>
<dbReference type="PANTHER" id="PTHR24379:SF117">
    <property type="entry name" value="ZINC FINGER PROTEIN WECKLE"/>
    <property type="match status" value="1"/>
</dbReference>
<keyword evidence="3 5" id="KW-0863">Zinc-finger</keyword>
<feature type="domain" description="C2H2-type" evidence="8">
    <location>
        <begin position="651"/>
        <end position="679"/>
    </location>
</feature>
<feature type="region of interest" description="Disordered" evidence="6">
    <location>
        <begin position="119"/>
        <end position="153"/>
    </location>
</feature>
<dbReference type="OrthoDB" id="6113849at2759"/>
<gene>
    <name evidence="9" type="ORF">MCOR_8656</name>
</gene>
<keyword evidence="10" id="KW-1185">Reference proteome</keyword>
<dbReference type="InterPro" id="IPR036236">
    <property type="entry name" value="Znf_C2H2_sf"/>
</dbReference>
<dbReference type="InterPro" id="IPR011333">
    <property type="entry name" value="SKP1/BTB/POZ_sf"/>
</dbReference>
<feature type="region of interest" description="Disordered" evidence="6">
    <location>
        <begin position="892"/>
        <end position="917"/>
    </location>
</feature>
<feature type="domain" description="C2H2-type" evidence="8">
    <location>
        <begin position="976"/>
        <end position="999"/>
    </location>
</feature>
<feature type="domain" description="C2H2-type" evidence="8">
    <location>
        <begin position="1959"/>
        <end position="1987"/>
    </location>
</feature>
<feature type="compositionally biased region" description="Basic and acidic residues" evidence="6">
    <location>
        <begin position="894"/>
        <end position="912"/>
    </location>
</feature>
<keyword evidence="2" id="KW-0677">Repeat</keyword>
<keyword evidence="4" id="KW-0862">Zinc</keyword>
<evidence type="ECO:0000259" key="8">
    <source>
        <dbReference type="PROSITE" id="PS50157"/>
    </source>
</evidence>
<reference evidence="9 10" key="1">
    <citation type="submission" date="2020-06" db="EMBL/GenBank/DDBJ databases">
        <authorList>
            <person name="Li R."/>
            <person name="Bekaert M."/>
        </authorList>
    </citation>
    <scope>NUCLEOTIDE SEQUENCE [LARGE SCALE GENOMIC DNA]</scope>
    <source>
        <strain evidence="10">wild</strain>
    </source>
</reference>
<dbReference type="SMART" id="SM00225">
    <property type="entry name" value="BTB"/>
    <property type="match status" value="1"/>
</dbReference>
<feature type="domain" description="C2H2-type" evidence="8">
    <location>
        <begin position="2052"/>
        <end position="2080"/>
    </location>
</feature>
<feature type="domain" description="C2H2-type" evidence="8">
    <location>
        <begin position="1753"/>
        <end position="1776"/>
    </location>
</feature>
<evidence type="ECO:0000256" key="2">
    <source>
        <dbReference type="ARBA" id="ARBA00022737"/>
    </source>
</evidence>
<feature type="compositionally biased region" description="Basic residues" evidence="6">
    <location>
        <begin position="560"/>
        <end position="583"/>
    </location>
</feature>
<dbReference type="SUPFAM" id="SSF57667">
    <property type="entry name" value="beta-beta-alpha zinc fingers"/>
    <property type="match status" value="5"/>
</dbReference>
<feature type="compositionally biased region" description="Basic and acidic residues" evidence="6">
    <location>
        <begin position="133"/>
        <end position="149"/>
    </location>
</feature>
<feature type="domain" description="C2H2-type" evidence="8">
    <location>
        <begin position="1867"/>
        <end position="1895"/>
    </location>
</feature>
<dbReference type="Gene3D" id="3.30.710.10">
    <property type="entry name" value="Potassium Channel Kv1.1, Chain A"/>
    <property type="match status" value="1"/>
</dbReference>
<dbReference type="PROSITE" id="PS50097">
    <property type="entry name" value="BTB"/>
    <property type="match status" value="1"/>
</dbReference>
<dbReference type="PROSITE" id="PS50157">
    <property type="entry name" value="ZINC_FINGER_C2H2_2"/>
    <property type="match status" value="14"/>
</dbReference>
<keyword evidence="1" id="KW-0479">Metal-binding</keyword>
<dbReference type="InterPro" id="IPR013087">
    <property type="entry name" value="Znf_C2H2_type"/>
</dbReference>
<dbReference type="Gene3D" id="3.30.160.60">
    <property type="entry name" value="Classic Zinc Finger"/>
    <property type="match status" value="9"/>
</dbReference>
<dbReference type="EMBL" id="CACVKT020001605">
    <property type="protein sequence ID" value="CAC5369473.1"/>
    <property type="molecule type" value="Genomic_DNA"/>
</dbReference>
<evidence type="ECO:0000313" key="10">
    <source>
        <dbReference type="Proteomes" id="UP000507470"/>
    </source>
</evidence>
<evidence type="ECO:0000259" key="7">
    <source>
        <dbReference type="PROSITE" id="PS50097"/>
    </source>
</evidence>
<name>A0A6J8AKT0_MYTCO</name>
<dbReference type="GO" id="GO:0008270">
    <property type="term" value="F:zinc ion binding"/>
    <property type="evidence" value="ECO:0007669"/>
    <property type="project" value="UniProtKB-KW"/>
</dbReference>
<dbReference type="Pfam" id="PF00651">
    <property type="entry name" value="BTB"/>
    <property type="match status" value="1"/>
</dbReference>
<feature type="domain" description="BTB" evidence="7">
    <location>
        <begin position="24"/>
        <end position="90"/>
    </location>
</feature>
<evidence type="ECO:0000313" key="9">
    <source>
        <dbReference type="EMBL" id="CAC5369473.1"/>
    </source>
</evidence>
<evidence type="ECO:0000256" key="3">
    <source>
        <dbReference type="ARBA" id="ARBA00022771"/>
    </source>
</evidence>